<dbReference type="GO" id="GO:0051301">
    <property type="term" value="P:cell division"/>
    <property type="evidence" value="ECO:0007669"/>
    <property type="project" value="UniProtKB-KW"/>
</dbReference>
<keyword evidence="12" id="KW-0131">Cell cycle</keyword>
<evidence type="ECO:0000256" key="3">
    <source>
        <dbReference type="ARBA" id="ARBA00022475"/>
    </source>
</evidence>
<dbReference type="InterPro" id="IPR036388">
    <property type="entry name" value="WH-like_DNA-bd_sf"/>
</dbReference>
<feature type="binding site" evidence="15">
    <location>
        <begin position="512"/>
        <end position="519"/>
    </location>
    <ligand>
        <name>ATP</name>
        <dbReference type="ChEBI" id="CHEBI:30616"/>
    </ligand>
</feature>
<feature type="compositionally biased region" description="Basic and acidic residues" evidence="16">
    <location>
        <begin position="814"/>
        <end position="829"/>
    </location>
</feature>
<dbReference type="Pfam" id="PF13491">
    <property type="entry name" value="FtsK_4TM"/>
    <property type="match status" value="1"/>
</dbReference>
<comment type="subcellular location">
    <subcellularLocation>
        <location evidence="1">Cell membrane</location>
        <topology evidence="1">Multi-pass membrane protein</topology>
    </subcellularLocation>
</comment>
<keyword evidence="7" id="KW-0159">Chromosome partition</keyword>
<dbReference type="GO" id="GO:0003677">
    <property type="term" value="F:DNA binding"/>
    <property type="evidence" value="ECO:0007669"/>
    <property type="project" value="UniProtKB-KW"/>
</dbReference>
<evidence type="ECO:0000256" key="5">
    <source>
        <dbReference type="ARBA" id="ARBA00022692"/>
    </source>
</evidence>
<evidence type="ECO:0000256" key="15">
    <source>
        <dbReference type="PROSITE-ProRule" id="PRU00289"/>
    </source>
</evidence>
<dbReference type="GO" id="GO:0005524">
    <property type="term" value="F:ATP binding"/>
    <property type="evidence" value="ECO:0007669"/>
    <property type="project" value="UniProtKB-UniRule"/>
</dbReference>
<dbReference type="Gene3D" id="1.10.10.10">
    <property type="entry name" value="Winged helix-like DNA-binding domain superfamily/Winged helix DNA-binding domain"/>
    <property type="match status" value="1"/>
</dbReference>
<dbReference type="EMBL" id="WJBD01000013">
    <property type="protein sequence ID" value="MBC3888918.1"/>
    <property type="molecule type" value="Genomic_DNA"/>
</dbReference>
<reference evidence="19" key="2">
    <citation type="submission" date="2020-10" db="EMBL/GenBank/DDBJ databases">
        <title>Comparative genomics of the Acetobacterium genus.</title>
        <authorList>
            <person name="Marshall C."/>
            <person name="May H."/>
            <person name="Norman S."/>
        </authorList>
    </citation>
    <scope>NUCLEOTIDE SEQUENCE</scope>
    <source>
        <strain evidence="19">DER-2019</strain>
    </source>
</reference>
<evidence type="ECO:0000256" key="16">
    <source>
        <dbReference type="SAM" id="MobiDB-lite"/>
    </source>
</evidence>
<organism evidence="19 20">
    <name type="scientific">Acetobacterium paludosum</name>
    <dbReference type="NCBI Taxonomy" id="52693"/>
    <lineage>
        <taxon>Bacteria</taxon>
        <taxon>Bacillati</taxon>
        <taxon>Bacillota</taxon>
        <taxon>Clostridia</taxon>
        <taxon>Eubacteriales</taxon>
        <taxon>Eubacteriaceae</taxon>
        <taxon>Acetobacterium</taxon>
    </lineage>
</organism>
<feature type="region of interest" description="Disordered" evidence="16">
    <location>
        <begin position="807"/>
        <end position="829"/>
    </location>
</feature>
<evidence type="ECO:0000256" key="9">
    <source>
        <dbReference type="ARBA" id="ARBA00022989"/>
    </source>
</evidence>
<protein>
    <submittedName>
        <fullName evidence="19">DNA translocase FtsK</fullName>
    </submittedName>
</protein>
<evidence type="ECO:0000256" key="14">
    <source>
        <dbReference type="ARBA" id="ARBA00025923"/>
    </source>
</evidence>
<keyword evidence="10" id="KW-0238">DNA-binding</keyword>
<feature type="domain" description="FtsK" evidence="18">
    <location>
        <begin position="495"/>
        <end position="685"/>
    </location>
</feature>
<keyword evidence="20" id="KW-1185">Reference proteome</keyword>
<evidence type="ECO:0000256" key="8">
    <source>
        <dbReference type="ARBA" id="ARBA00022840"/>
    </source>
</evidence>
<reference evidence="19" key="1">
    <citation type="submission" date="2019-10" db="EMBL/GenBank/DDBJ databases">
        <authorList>
            <person name="Ross D.E."/>
            <person name="Gulliver D."/>
        </authorList>
    </citation>
    <scope>NUCLEOTIDE SEQUENCE</scope>
    <source>
        <strain evidence="19">DER-2019</strain>
    </source>
</reference>
<keyword evidence="6 15" id="KW-0547">Nucleotide-binding</keyword>
<dbReference type="PANTHER" id="PTHR22683:SF41">
    <property type="entry name" value="DNA TRANSLOCASE FTSK"/>
    <property type="match status" value="1"/>
</dbReference>
<dbReference type="InterPro" id="IPR041027">
    <property type="entry name" value="FtsK_alpha"/>
</dbReference>
<sequence>MATKKRTTQNQKSRNAAQSRRKKKATKKIFGNNLVIGVLLIIVGCFTAYSYIDFNAGIAGDLVSQGFSYCFGSATLLICFYFVALGIILCINKIDDWAQNFVLVFLLLVNLMIIFTINTPNLMGYSIPELFSLAQYGQYGGIIGILLAVLLIKLFAVKGTILLVVISSILMMAIIFKNSLKKYWQNIKDKNKDAPSLKNRVKDKIAAIKDKRKIKNEVKATKDRTSETAMIPPISAEENDAALFEPLHINGDSNKSLFKPVNQSAGKSKKKTKTDPFGFIEEEVIVKEPPIKIHENFLNPSDLSGLSRGKIDNGINEENKMADHSDFSGLSRGKIGKDKGEEAEHLNQEKINLGEEIEEYTFPSLDLLNPPAAKKKSKKDDVIKKAKIIEDTLKNFGVRAKIIEVNVGPSITRFELQLAPGVKVNKIVNLANDLALSLATSDIRIEAPIPGKAAVGIEVPNEVSEIVGLREIIDTPEFKDSKSPLTFALGKTLTGESIIGDIGKMPHVLIAGATGSGKSVCINSIITSLIFKSSPAEVRFIMIDPKMVELSQYNAIPHLLIPVVTDPKKAAYALNWGLKEMTERYMLFKDSGVRDIEGYNELIEKSGDKKLPRIVIVIDELADLMITSPKEVENAICRIAQLARACGIHLIIATQRPSVDVITGLIKANIPSRIAFAVASNTDSRTILDTGGAEKLLGKGDMLYYPVGQSKPTRVQCTYVSDHEINAVIDAVEVKKGKQYDASIEDEISKEPEEKKPKRDGDVLLEDAIKIAFEYNQISTSMLQRKLQVGYARAGRIIDDLEERGIISGPNGSKPREILVTEDEIRNRE</sequence>
<dbReference type="RefSeq" id="WP_148567187.1">
    <property type="nucleotide sequence ID" value="NZ_RXYA01000008.1"/>
</dbReference>
<dbReference type="SUPFAM" id="SSF46785">
    <property type="entry name" value="Winged helix' DNA-binding domain"/>
    <property type="match status" value="1"/>
</dbReference>
<evidence type="ECO:0000256" key="1">
    <source>
        <dbReference type="ARBA" id="ARBA00004651"/>
    </source>
</evidence>
<feature type="transmembrane region" description="Helical" evidence="17">
    <location>
        <begin position="29"/>
        <end position="51"/>
    </location>
</feature>
<feature type="transmembrane region" description="Helical" evidence="17">
    <location>
        <begin position="71"/>
        <end position="91"/>
    </location>
</feature>
<evidence type="ECO:0000313" key="19">
    <source>
        <dbReference type="EMBL" id="MBC3888918.1"/>
    </source>
</evidence>
<comment type="similarity">
    <text evidence="2">Belongs to the FtsK/SpoIIIE/SftA family.</text>
</comment>
<keyword evidence="5 17" id="KW-0812">Transmembrane</keyword>
<comment type="subunit">
    <text evidence="14">Homohexamer. Forms a ring that surrounds DNA.</text>
</comment>
<dbReference type="Proteomes" id="UP000616595">
    <property type="component" value="Unassembled WGS sequence"/>
</dbReference>
<evidence type="ECO:0000256" key="10">
    <source>
        <dbReference type="ARBA" id="ARBA00023125"/>
    </source>
</evidence>
<evidence type="ECO:0000256" key="4">
    <source>
        <dbReference type="ARBA" id="ARBA00022618"/>
    </source>
</evidence>
<dbReference type="InterPro" id="IPR002543">
    <property type="entry name" value="FtsK_dom"/>
</dbReference>
<proteinExistence type="inferred from homology"/>
<feature type="transmembrane region" description="Helical" evidence="17">
    <location>
        <begin position="137"/>
        <end position="156"/>
    </location>
</feature>
<dbReference type="InterPro" id="IPR018541">
    <property type="entry name" value="Ftsk_gamma"/>
</dbReference>
<keyword evidence="8 15" id="KW-0067">ATP-binding</keyword>
<feature type="transmembrane region" description="Helical" evidence="17">
    <location>
        <begin position="161"/>
        <end position="180"/>
    </location>
</feature>
<evidence type="ECO:0000259" key="18">
    <source>
        <dbReference type="PROSITE" id="PS50901"/>
    </source>
</evidence>
<dbReference type="InterPro" id="IPR025199">
    <property type="entry name" value="FtsK_4TM"/>
</dbReference>
<dbReference type="SMART" id="SM00843">
    <property type="entry name" value="Ftsk_gamma"/>
    <property type="match status" value="1"/>
</dbReference>
<dbReference type="Gene3D" id="3.30.980.40">
    <property type="match status" value="1"/>
</dbReference>
<dbReference type="PANTHER" id="PTHR22683">
    <property type="entry name" value="SPORULATION PROTEIN RELATED"/>
    <property type="match status" value="1"/>
</dbReference>
<dbReference type="PROSITE" id="PS50901">
    <property type="entry name" value="FTSK"/>
    <property type="match status" value="1"/>
</dbReference>
<comment type="function">
    <text evidence="13">Essential cell division protein that coordinates cell division and chromosome segregation. The N-terminus is involved in assembly of the cell-division machinery. The C-terminus functions as a DNA motor that moves dsDNA in an ATP-dependent manner towards the dif recombination site, which is located within the replication terminus region. Required for activation of the Xer recombinase, allowing activation of chromosome unlinking by recombination.</text>
</comment>
<evidence type="ECO:0000256" key="13">
    <source>
        <dbReference type="ARBA" id="ARBA00024986"/>
    </source>
</evidence>
<dbReference type="Pfam" id="PF09397">
    <property type="entry name" value="FtsK_gamma"/>
    <property type="match status" value="1"/>
</dbReference>
<evidence type="ECO:0000256" key="17">
    <source>
        <dbReference type="SAM" id="Phobius"/>
    </source>
</evidence>
<evidence type="ECO:0000313" key="20">
    <source>
        <dbReference type="Proteomes" id="UP000616595"/>
    </source>
</evidence>
<evidence type="ECO:0000256" key="7">
    <source>
        <dbReference type="ARBA" id="ARBA00022829"/>
    </source>
</evidence>
<dbReference type="AlphaFoldDB" id="A0A923KX64"/>
<dbReference type="GO" id="GO:0005886">
    <property type="term" value="C:plasma membrane"/>
    <property type="evidence" value="ECO:0007669"/>
    <property type="project" value="UniProtKB-SubCell"/>
</dbReference>
<evidence type="ECO:0000256" key="2">
    <source>
        <dbReference type="ARBA" id="ARBA00006474"/>
    </source>
</evidence>
<gene>
    <name evidence="19" type="ORF">GH810_11395</name>
</gene>
<keyword evidence="3" id="KW-1003">Cell membrane</keyword>
<dbReference type="Pfam" id="PF01580">
    <property type="entry name" value="FtsK_SpoIIIE"/>
    <property type="match status" value="1"/>
</dbReference>
<dbReference type="Gene3D" id="3.40.50.300">
    <property type="entry name" value="P-loop containing nucleotide triphosphate hydrolases"/>
    <property type="match status" value="1"/>
</dbReference>
<keyword evidence="4" id="KW-0132">Cell division</keyword>
<dbReference type="SUPFAM" id="SSF52540">
    <property type="entry name" value="P-loop containing nucleoside triphosphate hydrolases"/>
    <property type="match status" value="1"/>
</dbReference>
<feature type="transmembrane region" description="Helical" evidence="17">
    <location>
        <begin position="98"/>
        <end position="117"/>
    </location>
</feature>
<dbReference type="CDD" id="cd01127">
    <property type="entry name" value="TrwB_TraG_TraD_VirD4"/>
    <property type="match status" value="1"/>
</dbReference>
<name>A0A923KX64_9FIRM</name>
<dbReference type="SMART" id="SM00382">
    <property type="entry name" value="AAA"/>
    <property type="match status" value="1"/>
</dbReference>
<dbReference type="InterPro" id="IPR027417">
    <property type="entry name" value="P-loop_NTPase"/>
</dbReference>
<dbReference type="InterPro" id="IPR036390">
    <property type="entry name" value="WH_DNA-bd_sf"/>
</dbReference>
<dbReference type="InterPro" id="IPR003593">
    <property type="entry name" value="AAA+_ATPase"/>
</dbReference>
<evidence type="ECO:0000256" key="6">
    <source>
        <dbReference type="ARBA" id="ARBA00022741"/>
    </source>
</evidence>
<keyword evidence="9 17" id="KW-1133">Transmembrane helix</keyword>
<dbReference type="Pfam" id="PF17854">
    <property type="entry name" value="FtsK_alpha"/>
    <property type="match status" value="1"/>
</dbReference>
<feature type="region of interest" description="Disordered" evidence="16">
    <location>
        <begin position="1"/>
        <end position="24"/>
    </location>
</feature>
<evidence type="ECO:0000256" key="11">
    <source>
        <dbReference type="ARBA" id="ARBA00023136"/>
    </source>
</evidence>
<accession>A0A923KX64</accession>
<dbReference type="GO" id="GO:0007059">
    <property type="term" value="P:chromosome segregation"/>
    <property type="evidence" value="ECO:0007669"/>
    <property type="project" value="UniProtKB-KW"/>
</dbReference>
<evidence type="ECO:0000256" key="12">
    <source>
        <dbReference type="ARBA" id="ARBA00023306"/>
    </source>
</evidence>
<comment type="caution">
    <text evidence="19">The sequence shown here is derived from an EMBL/GenBank/DDBJ whole genome shotgun (WGS) entry which is preliminary data.</text>
</comment>
<dbReference type="InterPro" id="IPR050206">
    <property type="entry name" value="FtsK/SpoIIIE/SftA"/>
</dbReference>
<keyword evidence="11 17" id="KW-0472">Membrane</keyword>
<feature type="compositionally biased region" description="Polar residues" evidence="16">
    <location>
        <begin position="8"/>
        <end position="18"/>
    </location>
</feature>
<dbReference type="OrthoDB" id="9807790at2"/>